<evidence type="ECO:0000313" key="3">
    <source>
        <dbReference type="Proteomes" id="UP001519289"/>
    </source>
</evidence>
<feature type="region of interest" description="Disordered" evidence="1">
    <location>
        <begin position="1"/>
        <end position="24"/>
    </location>
</feature>
<gene>
    <name evidence="2" type="ORF">J2Z79_000412</name>
</gene>
<sequence>MREVMGMYADPRVTPTGDTAPDNPALGRLTVERLGLELAAELGVDPSGLTPAGLSHEAVRRYEAETHSPNQQGNG</sequence>
<organism evidence="2 3">
    <name type="scientific">Symbiobacterium terraclitae</name>
    <dbReference type="NCBI Taxonomy" id="557451"/>
    <lineage>
        <taxon>Bacteria</taxon>
        <taxon>Bacillati</taxon>
        <taxon>Bacillota</taxon>
        <taxon>Clostridia</taxon>
        <taxon>Eubacteriales</taxon>
        <taxon>Symbiobacteriaceae</taxon>
        <taxon>Symbiobacterium</taxon>
    </lineage>
</organism>
<comment type="caution">
    <text evidence="2">The sequence shown here is derived from an EMBL/GenBank/DDBJ whole genome shotgun (WGS) entry which is preliminary data.</text>
</comment>
<name>A0ABS4JND3_9FIRM</name>
<proteinExistence type="predicted"/>
<protein>
    <submittedName>
        <fullName evidence="2">Uncharacterized protein</fullName>
    </submittedName>
</protein>
<dbReference type="EMBL" id="JAGGLG010000002">
    <property type="protein sequence ID" value="MBP2017038.1"/>
    <property type="molecule type" value="Genomic_DNA"/>
</dbReference>
<dbReference type="RefSeq" id="WP_209465190.1">
    <property type="nucleotide sequence ID" value="NZ_JAGGLG010000002.1"/>
</dbReference>
<dbReference type="Proteomes" id="UP001519289">
    <property type="component" value="Unassembled WGS sequence"/>
</dbReference>
<keyword evidence="3" id="KW-1185">Reference proteome</keyword>
<evidence type="ECO:0000256" key="1">
    <source>
        <dbReference type="SAM" id="MobiDB-lite"/>
    </source>
</evidence>
<accession>A0ABS4JND3</accession>
<evidence type="ECO:0000313" key="2">
    <source>
        <dbReference type="EMBL" id="MBP2017038.1"/>
    </source>
</evidence>
<reference evidence="2 3" key="1">
    <citation type="submission" date="2021-03" db="EMBL/GenBank/DDBJ databases">
        <title>Genomic Encyclopedia of Type Strains, Phase IV (KMG-IV): sequencing the most valuable type-strain genomes for metagenomic binning, comparative biology and taxonomic classification.</title>
        <authorList>
            <person name="Goeker M."/>
        </authorList>
    </citation>
    <scope>NUCLEOTIDE SEQUENCE [LARGE SCALE GENOMIC DNA]</scope>
    <source>
        <strain evidence="2 3">DSM 27138</strain>
    </source>
</reference>